<accession>A0A942YNR7</accession>
<dbReference type="AlphaFoldDB" id="A0A942YNR7"/>
<reference evidence="2 3" key="1">
    <citation type="submission" date="2021-05" db="EMBL/GenBank/DDBJ databases">
        <title>Novel Bacillus species.</title>
        <authorList>
            <person name="Liu G."/>
        </authorList>
    </citation>
    <scope>NUCLEOTIDE SEQUENCE [LARGE SCALE GENOMIC DNA]</scope>
    <source>
        <strain evidence="2 3">FJAT-49732</strain>
    </source>
</reference>
<feature type="transmembrane region" description="Helical" evidence="1">
    <location>
        <begin position="62"/>
        <end position="79"/>
    </location>
</feature>
<feature type="transmembrane region" description="Helical" evidence="1">
    <location>
        <begin position="37"/>
        <end position="55"/>
    </location>
</feature>
<dbReference type="Pfam" id="PF05437">
    <property type="entry name" value="AzlD"/>
    <property type="match status" value="1"/>
</dbReference>
<organism evidence="2 3">
    <name type="scientific">Lederbergia citrisecunda</name>
    <dbReference type="NCBI Taxonomy" id="2833583"/>
    <lineage>
        <taxon>Bacteria</taxon>
        <taxon>Bacillati</taxon>
        <taxon>Bacillota</taxon>
        <taxon>Bacilli</taxon>
        <taxon>Bacillales</taxon>
        <taxon>Bacillaceae</taxon>
        <taxon>Lederbergia</taxon>
    </lineage>
</organism>
<evidence type="ECO:0000313" key="3">
    <source>
        <dbReference type="Proteomes" id="UP000682713"/>
    </source>
</evidence>
<dbReference type="RefSeq" id="WP_213112417.1">
    <property type="nucleotide sequence ID" value="NZ_JAGYPJ010000001.1"/>
</dbReference>
<keyword evidence="1" id="KW-0472">Membrane</keyword>
<keyword evidence="1" id="KW-0812">Transmembrane</keyword>
<name>A0A942YNR7_9BACI</name>
<dbReference type="InterPro" id="IPR008407">
    <property type="entry name" value="Brnchd-chn_aa_trnsp_AzlD"/>
</dbReference>
<dbReference type="EMBL" id="JAGYPJ010000001">
    <property type="protein sequence ID" value="MBS4201995.1"/>
    <property type="molecule type" value="Genomic_DNA"/>
</dbReference>
<sequence length="103" mass="11284">MLNWILIGLLAVSTFLSRIIGVSVMAGREMNPTLRLYFSYVPIAIMSALIVKQIFITTNEQLVISLPVLIACLAAAVSIKLTKVFLPSVVIGVLFGLLARYLF</sequence>
<dbReference type="Proteomes" id="UP000682713">
    <property type="component" value="Unassembled WGS sequence"/>
</dbReference>
<feature type="transmembrane region" description="Helical" evidence="1">
    <location>
        <begin position="85"/>
        <end position="102"/>
    </location>
</feature>
<keyword evidence="3" id="KW-1185">Reference proteome</keyword>
<gene>
    <name evidence="2" type="ORF">KHA93_20520</name>
</gene>
<protein>
    <submittedName>
        <fullName evidence="2">AzlD domain-containing protein</fullName>
    </submittedName>
</protein>
<evidence type="ECO:0000256" key="1">
    <source>
        <dbReference type="SAM" id="Phobius"/>
    </source>
</evidence>
<proteinExistence type="predicted"/>
<comment type="caution">
    <text evidence="2">The sequence shown here is derived from an EMBL/GenBank/DDBJ whole genome shotgun (WGS) entry which is preliminary data.</text>
</comment>
<keyword evidence="1" id="KW-1133">Transmembrane helix</keyword>
<evidence type="ECO:0000313" key="2">
    <source>
        <dbReference type="EMBL" id="MBS4201995.1"/>
    </source>
</evidence>